<sequence length="164" mass="18004">MTTKINMKTNKGDIIIELFPDKAPKAVENFMSLAEKGYYNNLIFHRVINNFMIQAGDPFCSDNDEKTQCGTGGQSIWGEPFKDEKNELLVDTGALAMANSGPDTNGSQFFIVTGPHQKHLDGKHIVFGKVVEGMDVADAIAKVATDDNDQPSADVKIEKIEIIK</sequence>
<dbReference type="InterPro" id="IPR002130">
    <property type="entry name" value="Cyclophilin-type_PPIase_dom"/>
</dbReference>
<comment type="catalytic activity">
    <reaction evidence="5">
        <text>[protein]-peptidylproline (omega=180) = [protein]-peptidylproline (omega=0)</text>
        <dbReference type="Rhea" id="RHEA:16237"/>
        <dbReference type="Rhea" id="RHEA-COMP:10747"/>
        <dbReference type="Rhea" id="RHEA-COMP:10748"/>
        <dbReference type="ChEBI" id="CHEBI:83833"/>
        <dbReference type="ChEBI" id="CHEBI:83834"/>
        <dbReference type="EC" id="5.2.1.8"/>
    </reaction>
</comment>
<comment type="caution">
    <text evidence="7">The sequence shown here is derived from an EMBL/GenBank/DDBJ whole genome shotgun (WGS) entry which is preliminary data.</text>
</comment>
<evidence type="ECO:0000313" key="8">
    <source>
        <dbReference type="Proteomes" id="UP000229966"/>
    </source>
</evidence>
<gene>
    <name evidence="7" type="ORF">COS38_02740</name>
</gene>
<dbReference type="InterPro" id="IPR044666">
    <property type="entry name" value="Cyclophilin_A-like"/>
</dbReference>
<name>A0A2M7CHX3_9BACT</name>
<evidence type="ECO:0000259" key="6">
    <source>
        <dbReference type="PROSITE" id="PS50072"/>
    </source>
</evidence>
<keyword evidence="4 5" id="KW-0413">Isomerase</keyword>
<dbReference type="PROSITE" id="PS00170">
    <property type="entry name" value="CSA_PPIASE_1"/>
    <property type="match status" value="1"/>
</dbReference>
<evidence type="ECO:0000256" key="4">
    <source>
        <dbReference type="ARBA" id="ARBA00023235"/>
    </source>
</evidence>
<dbReference type="PROSITE" id="PS50072">
    <property type="entry name" value="CSA_PPIASE_2"/>
    <property type="match status" value="1"/>
</dbReference>
<evidence type="ECO:0000256" key="5">
    <source>
        <dbReference type="RuleBase" id="RU363019"/>
    </source>
</evidence>
<evidence type="ECO:0000313" key="7">
    <source>
        <dbReference type="EMBL" id="PIV25231.1"/>
    </source>
</evidence>
<protein>
    <recommendedName>
        <fullName evidence="5">Peptidyl-prolyl cis-trans isomerase</fullName>
        <shortName evidence="5">PPIase</shortName>
        <ecNumber evidence="5">5.2.1.8</ecNumber>
    </recommendedName>
</protein>
<dbReference type="CDD" id="cd00317">
    <property type="entry name" value="cyclophilin"/>
    <property type="match status" value="1"/>
</dbReference>
<dbReference type="PIRSF" id="PIRSF001467">
    <property type="entry name" value="Peptidylpro_ismrse"/>
    <property type="match status" value="1"/>
</dbReference>
<dbReference type="SUPFAM" id="SSF50891">
    <property type="entry name" value="Cyclophilin-like"/>
    <property type="match status" value="1"/>
</dbReference>
<organism evidence="7 8">
    <name type="scientific">Candidatus Berkelbacteria bacterium CG03_land_8_20_14_0_80_40_36</name>
    <dbReference type="NCBI Taxonomy" id="1974509"/>
    <lineage>
        <taxon>Bacteria</taxon>
        <taxon>Candidatus Berkelbacteria</taxon>
    </lineage>
</organism>
<dbReference type="EC" id="5.2.1.8" evidence="5"/>
<dbReference type="AlphaFoldDB" id="A0A2M7CHX3"/>
<dbReference type="PRINTS" id="PR00153">
    <property type="entry name" value="CSAPPISMRASE"/>
</dbReference>
<dbReference type="InterPro" id="IPR029000">
    <property type="entry name" value="Cyclophilin-like_dom_sf"/>
</dbReference>
<keyword evidence="3 5" id="KW-0697">Rotamase</keyword>
<reference evidence="8" key="1">
    <citation type="submission" date="2017-09" db="EMBL/GenBank/DDBJ databases">
        <title>Depth-based differentiation of microbial function through sediment-hosted aquifers and enrichment of novel symbionts in the deep terrestrial subsurface.</title>
        <authorList>
            <person name="Probst A.J."/>
            <person name="Ladd B."/>
            <person name="Jarett J.K."/>
            <person name="Geller-Mcgrath D.E."/>
            <person name="Sieber C.M.K."/>
            <person name="Emerson J.B."/>
            <person name="Anantharaman K."/>
            <person name="Thomas B.C."/>
            <person name="Malmstrom R."/>
            <person name="Stieglmeier M."/>
            <person name="Klingl A."/>
            <person name="Woyke T."/>
            <person name="Ryan C.M."/>
            <person name="Banfield J.F."/>
        </authorList>
    </citation>
    <scope>NUCLEOTIDE SEQUENCE [LARGE SCALE GENOMIC DNA]</scope>
</reference>
<dbReference type="GO" id="GO:0003755">
    <property type="term" value="F:peptidyl-prolyl cis-trans isomerase activity"/>
    <property type="evidence" value="ECO:0007669"/>
    <property type="project" value="UniProtKB-UniRule"/>
</dbReference>
<evidence type="ECO:0000256" key="3">
    <source>
        <dbReference type="ARBA" id="ARBA00023110"/>
    </source>
</evidence>
<evidence type="ECO:0000256" key="1">
    <source>
        <dbReference type="ARBA" id="ARBA00002388"/>
    </source>
</evidence>
<accession>A0A2M7CHX3</accession>
<dbReference type="Gene3D" id="2.40.100.10">
    <property type="entry name" value="Cyclophilin-like"/>
    <property type="match status" value="1"/>
</dbReference>
<dbReference type="PANTHER" id="PTHR45625:SF4">
    <property type="entry name" value="PEPTIDYLPROLYL ISOMERASE DOMAIN AND WD REPEAT-CONTAINING PROTEIN 1"/>
    <property type="match status" value="1"/>
</dbReference>
<dbReference type="InterPro" id="IPR024936">
    <property type="entry name" value="Cyclophilin-type_PPIase"/>
</dbReference>
<dbReference type="EMBL" id="PEUM01000078">
    <property type="protein sequence ID" value="PIV25231.1"/>
    <property type="molecule type" value="Genomic_DNA"/>
</dbReference>
<evidence type="ECO:0000256" key="2">
    <source>
        <dbReference type="ARBA" id="ARBA00007365"/>
    </source>
</evidence>
<dbReference type="InterPro" id="IPR020892">
    <property type="entry name" value="Cyclophilin-type_PPIase_CS"/>
</dbReference>
<feature type="domain" description="PPIase cyclophilin-type" evidence="6">
    <location>
        <begin position="12"/>
        <end position="162"/>
    </location>
</feature>
<comment type="function">
    <text evidence="1 5">PPIases accelerate the folding of proteins. It catalyzes the cis-trans isomerization of proline imidic peptide bonds in oligopeptides.</text>
</comment>
<dbReference type="Proteomes" id="UP000229966">
    <property type="component" value="Unassembled WGS sequence"/>
</dbReference>
<dbReference type="GO" id="GO:0006457">
    <property type="term" value="P:protein folding"/>
    <property type="evidence" value="ECO:0007669"/>
    <property type="project" value="InterPro"/>
</dbReference>
<dbReference type="PANTHER" id="PTHR45625">
    <property type="entry name" value="PEPTIDYL-PROLYL CIS-TRANS ISOMERASE-RELATED"/>
    <property type="match status" value="1"/>
</dbReference>
<comment type="similarity">
    <text evidence="2 5">Belongs to the cyclophilin-type PPIase family.</text>
</comment>
<proteinExistence type="inferred from homology"/>
<dbReference type="Pfam" id="PF00160">
    <property type="entry name" value="Pro_isomerase"/>
    <property type="match status" value="1"/>
</dbReference>